<keyword evidence="2" id="KW-1185">Reference proteome</keyword>
<sequence>MSTIHTSSQYAFMSKDGKGYYTSNGSLSKYVKDATCFDKMAIDDLKTYLRFYDIDRDDVVLVEINIAVMEEDLPF</sequence>
<accession>A0A7S5QXZ1</accession>
<organism evidence="1 2">
    <name type="scientific">Rhizobium phage RHph_Y68</name>
    <dbReference type="NCBI Taxonomy" id="2509787"/>
    <lineage>
        <taxon>Viruses</taxon>
        <taxon>Duplodnaviria</taxon>
        <taxon>Heunggongvirae</taxon>
        <taxon>Uroviricota</taxon>
        <taxon>Caudoviricetes</taxon>
        <taxon>Pootjesviridae</taxon>
        <taxon>Staniewskivirinae</taxon>
        <taxon>Trinifflemingvirus</taxon>
        <taxon>Trinifflemingvirus Y68</taxon>
    </lineage>
</organism>
<name>A0A7S5QXZ1_9CAUD</name>
<dbReference type="EMBL" id="MN988486">
    <property type="protein sequence ID" value="QIG67976.1"/>
    <property type="molecule type" value="Genomic_DNA"/>
</dbReference>
<gene>
    <name evidence="1" type="ORF">EVB55_041</name>
</gene>
<reference evidence="1" key="1">
    <citation type="submission" date="2020-01" db="EMBL/GenBank/DDBJ databases">
        <title>Patterns of diversity and host range of bacteriophage communities associated with bean-nodulatin bacteria.</title>
        <authorList>
            <person name="Vann Cauwenberghe J."/>
            <person name="Santamaria R.I."/>
            <person name="Bustos P."/>
            <person name="Juarez S."/>
            <person name="Gonzalez V."/>
        </authorList>
    </citation>
    <scope>NUCLEOTIDE SEQUENCE</scope>
</reference>
<evidence type="ECO:0000313" key="2">
    <source>
        <dbReference type="Proteomes" id="UP000605518"/>
    </source>
</evidence>
<protein>
    <submittedName>
        <fullName evidence="1">Uncharacterized protein</fullName>
    </submittedName>
</protein>
<proteinExistence type="predicted"/>
<dbReference type="Proteomes" id="UP000605518">
    <property type="component" value="Segment"/>
</dbReference>
<evidence type="ECO:0000313" key="1">
    <source>
        <dbReference type="EMBL" id="QIG67976.1"/>
    </source>
</evidence>